<dbReference type="InterPro" id="IPR013979">
    <property type="entry name" value="TIF_beta_prop-like"/>
</dbReference>
<evidence type="ECO:0000259" key="4">
    <source>
        <dbReference type="Pfam" id="PF08662"/>
    </source>
</evidence>
<dbReference type="PANTHER" id="PTHR19879:SF9">
    <property type="entry name" value="TRANSCRIPTION INITIATION FACTOR TFIID SUBUNIT 5"/>
    <property type="match status" value="1"/>
</dbReference>
<dbReference type="SUPFAM" id="SSF50998">
    <property type="entry name" value="Quinoprotein alcohol dehydrogenase-like"/>
    <property type="match status" value="1"/>
</dbReference>
<dbReference type="Proteomes" id="UP000295565">
    <property type="component" value="Unassembled WGS sequence"/>
</dbReference>
<feature type="repeat" description="WD" evidence="3">
    <location>
        <begin position="249"/>
        <end position="290"/>
    </location>
</feature>
<dbReference type="SMART" id="SM00320">
    <property type="entry name" value="WD40"/>
    <property type="match status" value="7"/>
</dbReference>
<dbReference type="InterPro" id="IPR011047">
    <property type="entry name" value="Quinoprotein_ADH-like_sf"/>
</dbReference>
<dbReference type="PROSITE" id="PS50082">
    <property type="entry name" value="WD_REPEATS_2"/>
    <property type="match status" value="2"/>
</dbReference>
<dbReference type="RefSeq" id="WP_131911161.1">
    <property type="nucleotide sequence ID" value="NZ_OU594967.1"/>
</dbReference>
<protein>
    <submittedName>
        <fullName evidence="5">WD domain G-beta repeat uncharacterized protein</fullName>
    </submittedName>
</protein>
<dbReference type="PANTHER" id="PTHR19879">
    <property type="entry name" value="TRANSCRIPTION INITIATION FACTOR TFIID"/>
    <property type="match status" value="1"/>
</dbReference>
<name>A0A4R1KEZ7_9GAMM</name>
<accession>A0A4R1KEZ7</accession>
<keyword evidence="2" id="KW-0677">Repeat</keyword>
<dbReference type="InterPro" id="IPR019775">
    <property type="entry name" value="WD40_repeat_CS"/>
</dbReference>
<feature type="domain" description="Translation initiation factor beta propellor-like" evidence="4">
    <location>
        <begin position="76"/>
        <end position="247"/>
    </location>
</feature>
<sequence length="334" mass="37119">MNTYFTQIYLRRGYFSAILFLIALLAGCTPKTEAIKTITQDSNGVFDAALSRDGSLSLMSSADNDVTLWQLTPKAQAKFRWQQQSQNNVFLVKFSPGHQYAVTASRHDFAIWSTHTGHSLGFYSIAQSVIRDLAISANGQNVLVGLENSKVLFINLKTGRRLEFLAHTQAINVVRLSANGRYAFSAGNGGDAILWDTQSAQIITKIHMDSRITQIAMTPDGKYIFVAGSHNLAKIFTIPQGKLVSKLAIHTRQEIFSSARFVHHDQWLLTGSANRRLRLWDIKSGQLLEQWKVGLNTNRRPASAVVYDATIDDNGQVISASSSGLVEYWSVHNE</sequence>
<evidence type="ECO:0000256" key="3">
    <source>
        <dbReference type="PROSITE-ProRule" id="PRU00221"/>
    </source>
</evidence>
<dbReference type="AlphaFoldDB" id="A0A4R1KEZ7"/>
<keyword evidence="1 3" id="KW-0853">WD repeat</keyword>
<dbReference type="InterPro" id="IPR015943">
    <property type="entry name" value="WD40/YVTN_repeat-like_dom_sf"/>
</dbReference>
<organism evidence="5 6">
    <name type="scientific">Celerinatantimonas diazotrophica</name>
    <dbReference type="NCBI Taxonomy" id="412034"/>
    <lineage>
        <taxon>Bacteria</taxon>
        <taxon>Pseudomonadati</taxon>
        <taxon>Pseudomonadota</taxon>
        <taxon>Gammaproteobacteria</taxon>
        <taxon>Celerinatantimonadaceae</taxon>
        <taxon>Celerinatantimonas</taxon>
    </lineage>
</organism>
<keyword evidence="6" id="KW-1185">Reference proteome</keyword>
<dbReference type="PROSITE" id="PS00678">
    <property type="entry name" value="WD_REPEATS_1"/>
    <property type="match status" value="1"/>
</dbReference>
<reference evidence="5 6" key="1">
    <citation type="submission" date="2019-03" db="EMBL/GenBank/DDBJ databases">
        <title>Genomic Encyclopedia of Type Strains, Phase IV (KMG-IV): sequencing the most valuable type-strain genomes for metagenomic binning, comparative biology and taxonomic classification.</title>
        <authorList>
            <person name="Goeker M."/>
        </authorList>
    </citation>
    <scope>NUCLEOTIDE SEQUENCE [LARGE SCALE GENOMIC DNA]</scope>
    <source>
        <strain evidence="5 6">DSM 18577</strain>
    </source>
</reference>
<gene>
    <name evidence="5" type="ORF">EV690_0289</name>
</gene>
<dbReference type="Pfam" id="PF08662">
    <property type="entry name" value="eIF2A"/>
    <property type="match status" value="1"/>
</dbReference>
<evidence type="ECO:0000313" key="6">
    <source>
        <dbReference type="Proteomes" id="UP000295565"/>
    </source>
</evidence>
<evidence type="ECO:0000256" key="2">
    <source>
        <dbReference type="ARBA" id="ARBA00022737"/>
    </source>
</evidence>
<dbReference type="InterPro" id="IPR001680">
    <property type="entry name" value="WD40_rpt"/>
</dbReference>
<comment type="caution">
    <text evidence="5">The sequence shown here is derived from an EMBL/GenBank/DDBJ whole genome shotgun (WGS) entry which is preliminary data.</text>
</comment>
<evidence type="ECO:0000313" key="5">
    <source>
        <dbReference type="EMBL" id="TCK63192.1"/>
    </source>
</evidence>
<evidence type="ECO:0000256" key="1">
    <source>
        <dbReference type="ARBA" id="ARBA00022574"/>
    </source>
</evidence>
<dbReference type="OrthoDB" id="6192037at2"/>
<dbReference type="Gene3D" id="2.130.10.10">
    <property type="entry name" value="YVTN repeat-like/Quinoprotein amine dehydrogenase"/>
    <property type="match status" value="2"/>
</dbReference>
<proteinExistence type="predicted"/>
<dbReference type="EMBL" id="SMGD01000003">
    <property type="protein sequence ID" value="TCK63192.1"/>
    <property type="molecule type" value="Genomic_DNA"/>
</dbReference>
<feature type="repeat" description="WD" evidence="3">
    <location>
        <begin position="164"/>
        <end position="205"/>
    </location>
</feature>